<accession>A2DE82</accession>
<evidence type="ECO:0000313" key="3">
    <source>
        <dbReference type="EMBL" id="EAY21300.1"/>
    </source>
</evidence>
<feature type="compositionally biased region" description="Polar residues" evidence="1">
    <location>
        <begin position="442"/>
        <end position="464"/>
    </location>
</feature>
<proteinExistence type="predicted"/>
<keyword evidence="2" id="KW-0812">Transmembrane</keyword>
<dbReference type="VEuPathDB" id="TrichDB:TVAG_166750"/>
<evidence type="ECO:0000313" key="4">
    <source>
        <dbReference type="Proteomes" id="UP000001542"/>
    </source>
</evidence>
<keyword evidence="2" id="KW-0472">Membrane</keyword>
<dbReference type="VEuPathDB" id="TrichDB:TVAGG3_0175980"/>
<feature type="transmembrane region" description="Helical" evidence="2">
    <location>
        <begin position="469"/>
        <end position="492"/>
    </location>
</feature>
<dbReference type="KEGG" id="tva:5466848"/>
<dbReference type="PANTHER" id="PTHR31607:SF37">
    <property type="entry name" value="FOLLISTATIN-LIKE DOMAIN-CONTAINING PROTEIN"/>
    <property type="match status" value="1"/>
</dbReference>
<feature type="compositionally biased region" description="Low complexity" evidence="1">
    <location>
        <begin position="358"/>
        <end position="441"/>
    </location>
</feature>
<dbReference type="EMBL" id="DS113191">
    <property type="protein sequence ID" value="EAY21300.1"/>
    <property type="molecule type" value="Genomic_DNA"/>
</dbReference>
<dbReference type="Proteomes" id="UP000001542">
    <property type="component" value="Unassembled WGS sequence"/>
</dbReference>
<gene>
    <name evidence="3" type="ORF">TVAG_166750</name>
</gene>
<name>A2DE82_TRIV3</name>
<dbReference type="RefSeq" id="XP_001582286.1">
    <property type="nucleotide sequence ID" value="XM_001582236.1"/>
</dbReference>
<dbReference type="AlphaFoldDB" id="A2DE82"/>
<keyword evidence="2" id="KW-1133">Transmembrane helix</keyword>
<organism evidence="3 4">
    <name type="scientific">Trichomonas vaginalis (strain ATCC PRA-98 / G3)</name>
    <dbReference type="NCBI Taxonomy" id="412133"/>
    <lineage>
        <taxon>Eukaryota</taxon>
        <taxon>Metamonada</taxon>
        <taxon>Parabasalia</taxon>
        <taxon>Trichomonadida</taxon>
        <taxon>Trichomonadidae</taxon>
        <taxon>Trichomonas</taxon>
    </lineage>
</organism>
<dbReference type="PANTHER" id="PTHR31607">
    <property type="entry name" value="DUF1216 DOMAIN-CONTAINING PROTEIN-RELATED"/>
    <property type="match status" value="1"/>
</dbReference>
<reference evidence="3" key="2">
    <citation type="journal article" date="2007" name="Science">
        <title>Draft genome sequence of the sexually transmitted pathogen Trichomonas vaginalis.</title>
        <authorList>
            <person name="Carlton J.M."/>
            <person name="Hirt R.P."/>
            <person name="Silva J.C."/>
            <person name="Delcher A.L."/>
            <person name="Schatz M."/>
            <person name="Zhao Q."/>
            <person name="Wortman J.R."/>
            <person name="Bidwell S.L."/>
            <person name="Alsmark U.C.M."/>
            <person name="Besteiro S."/>
            <person name="Sicheritz-Ponten T."/>
            <person name="Noel C.J."/>
            <person name="Dacks J.B."/>
            <person name="Foster P.G."/>
            <person name="Simillion C."/>
            <person name="Van de Peer Y."/>
            <person name="Miranda-Saavedra D."/>
            <person name="Barton G.J."/>
            <person name="Westrop G.D."/>
            <person name="Mueller S."/>
            <person name="Dessi D."/>
            <person name="Fiori P.L."/>
            <person name="Ren Q."/>
            <person name="Paulsen I."/>
            <person name="Zhang H."/>
            <person name="Bastida-Corcuera F.D."/>
            <person name="Simoes-Barbosa A."/>
            <person name="Brown M.T."/>
            <person name="Hayes R.D."/>
            <person name="Mukherjee M."/>
            <person name="Okumura C.Y."/>
            <person name="Schneider R."/>
            <person name="Smith A.J."/>
            <person name="Vanacova S."/>
            <person name="Villalvazo M."/>
            <person name="Haas B.J."/>
            <person name="Pertea M."/>
            <person name="Feldblyum T.V."/>
            <person name="Utterback T.R."/>
            <person name="Shu C.L."/>
            <person name="Osoegawa K."/>
            <person name="de Jong P.J."/>
            <person name="Hrdy I."/>
            <person name="Horvathova L."/>
            <person name="Zubacova Z."/>
            <person name="Dolezal P."/>
            <person name="Malik S.B."/>
            <person name="Logsdon J.M. Jr."/>
            <person name="Henze K."/>
            <person name="Gupta A."/>
            <person name="Wang C.C."/>
            <person name="Dunne R.L."/>
            <person name="Upcroft J.A."/>
            <person name="Upcroft P."/>
            <person name="White O."/>
            <person name="Salzberg S.L."/>
            <person name="Tang P."/>
            <person name="Chiu C.-H."/>
            <person name="Lee Y.-S."/>
            <person name="Embley T.M."/>
            <person name="Coombs G.H."/>
            <person name="Mottram J.C."/>
            <person name="Tachezy J."/>
            <person name="Fraser-Liggett C.M."/>
            <person name="Johnson P.J."/>
        </authorList>
    </citation>
    <scope>NUCLEOTIDE SEQUENCE [LARGE SCALE GENOMIC DNA]</scope>
    <source>
        <strain evidence="3">G3</strain>
    </source>
</reference>
<feature type="region of interest" description="Disordered" evidence="1">
    <location>
        <begin position="346"/>
        <end position="465"/>
    </location>
</feature>
<evidence type="ECO:0000256" key="2">
    <source>
        <dbReference type="SAM" id="Phobius"/>
    </source>
</evidence>
<evidence type="ECO:0000256" key="1">
    <source>
        <dbReference type="SAM" id="MobiDB-lite"/>
    </source>
</evidence>
<reference evidence="3" key="1">
    <citation type="submission" date="2006-10" db="EMBL/GenBank/DDBJ databases">
        <authorList>
            <person name="Amadeo P."/>
            <person name="Zhao Q."/>
            <person name="Wortman J."/>
            <person name="Fraser-Liggett C."/>
            <person name="Carlton J."/>
        </authorList>
    </citation>
    <scope>NUCLEOTIDE SEQUENCE</scope>
    <source>
        <strain evidence="3">G3</strain>
    </source>
</reference>
<dbReference type="InParanoid" id="A2DE82"/>
<keyword evidence="4" id="KW-1185">Reference proteome</keyword>
<protein>
    <submittedName>
        <fullName evidence="3">Uncharacterized protein</fullName>
    </submittedName>
</protein>
<dbReference type="SMR" id="A2DE82"/>
<sequence>MFSLFCIAEVVEFPQTQNRKFDTVCANHEYYEKILFPWESAWDYSVDDSTDGIDVSGLHVSDANNESCKNNLQVSEGIRTRSIDIFNRIRWLTGYQRNQTYITDDESKACQCSFVSFANNGASGHSGEGRCTAENPDAATYCGKSNLATFQHKKLANGIVNLYNEGTVTLGHRQIILSPMMKGTTVCSAYGDRKQTTTTIGGTEYTTTQPASDFYTMGITYDTENTEELPFIAAPPPGFVPYYLIPRIFSFQSKDITNPQLSDIKVYRNGTRLTAGGYSSVIQNNYATQGTYAGYIFIPTEKIQETSFATSGTQLAKIFPYPGTVFSFEITNNGKTYRYNTTVVDCRQPNTYPDPPEIETSPTNTEENETQNSTNTNTPTTDGNETNSTNTNTPTTDGNETNSTNTNTSTTDGNETNSTNTNTPTTDGNGDSKNNTTTTTTASPESSNPQKGDNNGDNQSSGLTKGQKAGISIGVILGVAVIVGVVVAILFVKGVIGAGGAAAAGDAAADEAVDV</sequence>